<feature type="compositionally biased region" description="Basic residues" evidence="1">
    <location>
        <begin position="30"/>
        <end position="44"/>
    </location>
</feature>
<protein>
    <submittedName>
        <fullName evidence="2">Uncharacterized protein</fullName>
    </submittedName>
</protein>
<organism evidence="2">
    <name type="scientific">uncultured marine thaumarchaeote KM3_54_F04</name>
    <dbReference type="NCBI Taxonomy" id="1456191"/>
    <lineage>
        <taxon>Archaea</taxon>
        <taxon>Nitrososphaerota</taxon>
        <taxon>environmental samples</taxon>
    </lineage>
</organism>
<feature type="compositionally biased region" description="Basic and acidic residues" evidence="1">
    <location>
        <begin position="1"/>
        <end position="16"/>
    </location>
</feature>
<name>A0A075H7T3_9ARCH</name>
<proteinExistence type="predicted"/>
<dbReference type="EMBL" id="KF900936">
    <property type="protein sequence ID" value="AIF12089.1"/>
    <property type="molecule type" value="Genomic_DNA"/>
</dbReference>
<feature type="compositionally biased region" description="Basic and acidic residues" evidence="1">
    <location>
        <begin position="45"/>
        <end position="57"/>
    </location>
</feature>
<feature type="region of interest" description="Disordered" evidence="1">
    <location>
        <begin position="1"/>
        <end position="60"/>
    </location>
</feature>
<evidence type="ECO:0000313" key="2">
    <source>
        <dbReference type="EMBL" id="AIF12089.1"/>
    </source>
</evidence>
<evidence type="ECO:0000256" key="1">
    <source>
        <dbReference type="SAM" id="MobiDB-lite"/>
    </source>
</evidence>
<accession>A0A075H7T3</accession>
<dbReference type="AlphaFoldDB" id="A0A075H7T3"/>
<reference evidence="2" key="1">
    <citation type="journal article" date="2014" name="Genome Biol. Evol.">
        <title>Pangenome evidence for extensive interdomain horizontal transfer affecting lineage core and shell genes in uncultured planktonic thaumarchaeota and euryarchaeota.</title>
        <authorList>
            <person name="Deschamps P."/>
            <person name="Zivanovic Y."/>
            <person name="Moreira D."/>
            <person name="Rodriguez-Valera F."/>
            <person name="Lopez-Garcia P."/>
        </authorList>
    </citation>
    <scope>NUCLEOTIDE SEQUENCE</scope>
</reference>
<sequence>MIEEKNEINEEKKEQIEDSNEVVESDEKKKVKKVKPKKLNKKKDNKFPREDRNEAITREGINPRQFSEAWTSCSRCRNQILSFGKSTHFINGYQYCEECYEYVKDDYLEQESATE</sequence>